<gene>
    <name evidence="2" type="ORF">BS50DRAFT_361998</name>
</gene>
<proteinExistence type="predicted"/>
<sequence length="210" mass="24343">MTTQSEANQRPISPTLSRTAQSNQSEPNADKKKVNWTQVCEALKQKNFRNHLTHTIERLTELDMISKLRLRVALEDSGWPLRFRTWDSISQPTRPDHGTWPQEDEQALMCICNNSPLSLERVREKFFASRSDEDLTLKYFELMQRSFDGWGPIKDELLYKLVHQKGRSLGDIAKEVAPMYTAYDLEIIYGQMMERRGLLVDDDGGGLYTE</sequence>
<organism evidence="2 3">
    <name type="scientific">Corynespora cassiicola Philippines</name>
    <dbReference type="NCBI Taxonomy" id="1448308"/>
    <lineage>
        <taxon>Eukaryota</taxon>
        <taxon>Fungi</taxon>
        <taxon>Dikarya</taxon>
        <taxon>Ascomycota</taxon>
        <taxon>Pezizomycotina</taxon>
        <taxon>Dothideomycetes</taxon>
        <taxon>Pleosporomycetidae</taxon>
        <taxon>Pleosporales</taxon>
        <taxon>Corynesporascaceae</taxon>
        <taxon>Corynespora</taxon>
    </lineage>
</organism>
<accession>A0A2T2NSE5</accession>
<dbReference type="Proteomes" id="UP000240883">
    <property type="component" value="Unassembled WGS sequence"/>
</dbReference>
<feature type="region of interest" description="Disordered" evidence="1">
    <location>
        <begin position="1"/>
        <end position="34"/>
    </location>
</feature>
<evidence type="ECO:0000313" key="3">
    <source>
        <dbReference type="Proteomes" id="UP000240883"/>
    </source>
</evidence>
<evidence type="ECO:0000256" key="1">
    <source>
        <dbReference type="SAM" id="MobiDB-lite"/>
    </source>
</evidence>
<feature type="compositionally biased region" description="Polar residues" evidence="1">
    <location>
        <begin position="1"/>
        <end position="27"/>
    </location>
</feature>
<protein>
    <submittedName>
        <fullName evidence="2">Uncharacterized protein</fullName>
    </submittedName>
</protein>
<evidence type="ECO:0000313" key="2">
    <source>
        <dbReference type="EMBL" id="PSN68362.1"/>
    </source>
</evidence>
<name>A0A2T2NSE5_CORCC</name>
<reference evidence="2 3" key="1">
    <citation type="journal article" date="2018" name="Front. Microbiol.">
        <title>Genome-Wide Analysis of Corynespora cassiicola Leaf Fall Disease Putative Effectors.</title>
        <authorList>
            <person name="Lopez D."/>
            <person name="Ribeiro S."/>
            <person name="Label P."/>
            <person name="Fumanal B."/>
            <person name="Venisse J.S."/>
            <person name="Kohler A."/>
            <person name="de Oliveira R.R."/>
            <person name="Labutti K."/>
            <person name="Lipzen A."/>
            <person name="Lail K."/>
            <person name="Bauer D."/>
            <person name="Ohm R.A."/>
            <person name="Barry K.W."/>
            <person name="Spatafora J."/>
            <person name="Grigoriev I.V."/>
            <person name="Martin F.M."/>
            <person name="Pujade-Renaud V."/>
        </authorList>
    </citation>
    <scope>NUCLEOTIDE SEQUENCE [LARGE SCALE GENOMIC DNA]</scope>
    <source>
        <strain evidence="2 3">Philippines</strain>
    </source>
</reference>
<dbReference type="EMBL" id="KZ678134">
    <property type="protein sequence ID" value="PSN68362.1"/>
    <property type="molecule type" value="Genomic_DNA"/>
</dbReference>
<dbReference type="AlphaFoldDB" id="A0A2T2NSE5"/>
<keyword evidence="3" id="KW-1185">Reference proteome</keyword>